<reference evidence="1 2" key="1">
    <citation type="submission" date="2024-03" db="EMBL/GenBank/DDBJ databases">
        <title>The Genome Sequence of Enterococcus sp. DIV2402.</title>
        <authorList>
            <consortium name="The Broad Institute Genomics Platform"/>
            <consortium name="The Broad Institute Microbial Omics Core"/>
            <consortium name="The Broad Institute Genomic Center for Infectious Diseases"/>
            <person name="Earl A."/>
            <person name="Manson A."/>
            <person name="Gilmore M."/>
            <person name="Schwartman J."/>
            <person name="Shea T."/>
            <person name="Abouelleil A."/>
            <person name="Cao P."/>
            <person name="Chapman S."/>
            <person name="Cusick C."/>
            <person name="Young S."/>
            <person name="Neafsey D."/>
            <person name="Nusbaum C."/>
            <person name="Birren B."/>
        </authorList>
    </citation>
    <scope>NUCLEOTIDE SEQUENCE [LARGE SCALE GENOMIC DNA]</scope>
    <source>
        <strain evidence="1 2">DIV2402</strain>
    </source>
</reference>
<gene>
    <name evidence="1" type="ORF">DOK78_002140</name>
</gene>
<evidence type="ECO:0000313" key="1">
    <source>
        <dbReference type="EMBL" id="WYJ77502.1"/>
    </source>
</evidence>
<protein>
    <recommendedName>
        <fullName evidence="3">DUF2187 domain-containing protein</fullName>
    </recommendedName>
</protein>
<keyword evidence="2" id="KW-1185">Reference proteome</keyword>
<accession>A0ABZ2SPP6</accession>
<dbReference type="RefSeq" id="WP_207940375.1">
    <property type="nucleotide sequence ID" value="NZ_CP147251.1"/>
</dbReference>
<evidence type="ECO:0008006" key="3">
    <source>
        <dbReference type="Google" id="ProtNLM"/>
    </source>
</evidence>
<sequence>MAEIKIGKFIEAKDPNEEYVNGKIEKILQNTVIIVDKEFNRFLVRKKDLEQSQEVLTNNH</sequence>
<proteinExistence type="predicted"/>
<dbReference type="Proteomes" id="UP000664701">
    <property type="component" value="Chromosome"/>
</dbReference>
<organism evidence="1 2">
    <name type="scientific">Candidatus Enterococcus lowellii</name>
    <dbReference type="NCBI Taxonomy" id="2230877"/>
    <lineage>
        <taxon>Bacteria</taxon>
        <taxon>Bacillati</taxon>
        <taxon>Bacillota</taxon>
        <taxon>Bacilli</taxon>
        <taxon>Lactobacillales</taxon>
        <taxon>Enterococcaceae</taxon>
        <taxon>Enterococcus</taxon>
    </lineage>
</organism>
<dbReference type="EMBL" id="CP147251">
    <property type="protein sequence ID" value="WYJ77502.1"/>
    <property type="molecule type" value="Genomic_DNA"/>
</dbReference>
<evidence type="ECO:0000313" key="2">
    <source>
        <dbReference type="Proteomes" id="UP000664701"/>
    </source>
</evidence>
<name>A0ABZ2SPP6_9ENTE</name>